<dbReference type="InterPro" id="IPR050136">
    <property type="entry name" value="FA_oxidation_alpha_subunit"/>
</dbReference>
<keyword evidence="11" id="KW-0456">Lyase</keyword>
<evidence type="ECO:0000256" key="8">
    <source>
        <dbReference type="ARBA" id="ARBA00023002"/>
    </source>
</evidence>
<dbReference type="GO" id="GO:0004300">
    <property type="term" value="F:enoyl-CoA hydratase activity"/>
    <property type="evidence" value="ECO:0007669"/>
    <property type="project" value="UniProtKB-EC"/>
</dbReference>
<evidence type="ECO:0000256" key="1">
    <source>
        <dbReference type="ARBA" id="ARBA00005005"/>
    </source>
</evidence>
<evidence type="ECO:0000313" key="16">
    <source>
        <dbReference type="EMBL" id="MCG7947132.1"/>
    </source>
</evidence>
<evidence type="ECO:0000256" key="9">
    <source>
        <dbReference type="ARBA" id="ARBA00023027"/>
    </source>
</evidence>
<keyword evidence="8" id="KW-0560">Oxidoreductase</keyword>
<evidence type="ECO:0000256" key="6">
    <source>
        <dbReference type="ARBA" id="ARBA00022832"/>
    </source>
</evidence>
<dbReference type="InterPro" id="IPR001753">
    <property type="entry name" value="Enoyl-CoA_hydra/iso"/>
</dbReference>
<evidence type="ECO:0000256" key="5">
    <source>
        <dbReference type="ARBA" id="ARBA00012076"/>
    </source>
</evidence>
<dbReference type="SUPFAM" id="SSF48179">
    <property type="entry name" value="6-phosphogluconate dehydrogenase C-terminal domain-like"/>
    <property type="match status" value="2"/>
</dbReference>
<evidence type="ECO:0000256" key="2">
    <source>
        <dbReference type="ARBA" id="ARBA00007005"/>
    </source>
</evidence>
<proteinExistence type="inferred from homology"/>
<dbReference type="SUPFAM" id="SSF52096">
    <property type="entry name" value="ClpP/crotonase"/>
    <property type="match status" value="1"/>
</dbReference>
<dbReference type="EC" id="4.2.1.17" evidence="5"/>
<evidence type="ECO:0000313" key="17">
    <source>
        <dbReference type="Proteomes" id="UP000886667"/>
    </source>
</evidence>
<dbReference type="InterPro" id="IPR006176">
    <property type="entry name" value="3-OHacyl-CoA_DH_NAD-bd"/>
</dbReference>
<gene>
    <name evidence="16" type="ORF">JAZ07_12380</name>
</gene>
<comment type="catalytic activity">
    <reaction evidence="13">
        <text>a (3S)-3-hydroxyacyl-CoA + NAD(+) = a 3-oxoacyl-CoA + NADH + H(+)</text>
        <dbReference type="Rhea" id="RHEA:22432"/>
        <dbReference type="ChEBI" id="CHEBI:15378"/>
        <dbReference type="ChEBI" id="CHEBI:57318"/>
        <dbReference type="ChEBI" id="CHEBI:57540"/>
        <dbReference type="ChEBI" id="CHEBI:57945"/>
        <dbReference type="ChEBI" id="CHEBI:90726"/>
        <dbReference type="EC" id="1.1.1.35"/>
    </reaction>
</comment>
<dbReference type="InterPro" id="IPR006180">
    <property type="entry name" value="3-OHacyl-CoA_DH_CS"/>
</dbReference>
<evidence type="ECO:0000256" key="3">
    <source>
        <dbReference type="ARBA" id="ARBA00008750"/>
    </source>
</evidence>
<dbReference type="Proteomes" id="UP000886667">
    <property type="component" value="Unassembled WGS sequence"/>
</dbReference>
<reference evidence="16" key="1">
    <citation type="journal article" date="2021" name="Proc. Natl. Acad. Sci. U.S.A.">
        <title>Global biogeography of chemosynthetic symbionts reveals both localized and globally distributed symbiont groups. .</title>
        <authorList>
            <person name="Osvatic J.T."/>
            <person name="Wilkins L.G.E."/>
            <person name="Leibrecht L."/>
            <person name="Leray M."/>
            <person name="Zauner S."/>
            <person name="Polzin J."/>
            <person name="Camacho Y."/>
            <person name="Gros O."/>
            <person name="van Gils J.A."/>
            <person name="Eisen J.A."/>
            <person name="Petersen J.M."/>
            <person name="Yuen B."/>
        </authorList>
    </citation>
    <scope>NUCLEOTIDE SEQUENCE</scope>
    <source>
        <strain evidence="16">MAGclacostrist064TRANS</strain>
    </source>
</reference>
<keyword evidence="9" id="KW-0520">NAD</keyword>
<comment type="similarity">
    <text evidence="4">Belongs to the 3-hydroxyacyl-CoA dehydrogenase family.</text>
</comment>
<dbReference type="InterPro" id="IPR008927">
    <property type="entry name" value="6-PGluconate_DH-like_C_sf"/>
</dbReference>
<keyword evidence="6" id="KW-0276">Fatty acid metabolism</keyword>
<dbReference type="GO" id="GO:0006635">
    <property type="term" value="P:fatty acid beta-oxidation"/>
    <property type="evidence" value="ECO:0007669"/>
    <property type="project" value="TreeGrafter"/>
</dbReference>
<dbReference type="CDD" id="cd06558">
    <property type="entry name" value="crotonase-like"/>
    <property type="match status" value="1"/>
</dbReference>
<evidence type="ECO:0000256" key="4">
    <source>
        <dbReference type="ARBA" id="ARBA00009463"/>
    </source>
</evidence>
<dbReference type="Gene3D" id="3.90.226.10">
    <property type="entry name" value="2-enoyl-CoA Hydratase, Chain A, domain 1"/>
    <property type="match status" value="1"/>
</dbReference>
<protein>
    <recommendedName>
        <fullName evidence="5">enoyl-CoA hydratase</fullName>
        <ecNumber evidence="5">4.2.1.17</ecNumber>
    </recommendedName>
</protein>
<evidence type="ECO:0000259" key="15">
    <source>
        <dbReference type="Pfam" id="PF02737"/>
    </source>
</evidence>
<dbReference type="Gene3D" id="3.40.50.720">
    <property type="entry name" value="NAD(P)-binding Rossmann-like Domain"/>
    <property type="match status" value="1"/>
</dbReference>
<dbReference type="PROSITE" id="PS00067">
    <property type="entry name" value="3HCDH"/>
    <property type="match status" value="1"/>
</dbReference>
<comment type="caution">
    <text evidence="16">The sequence shown here is derived from an EMBL/GenBank/DDBJ whole genome shotgun (WGS) entry which is preliminary data.</text>
</comment>
<dbReference type="PANTHER" id="PTHR43612:SF3">
    <property type="entry name" value="TRIFUNCTIONAL ENZYME SUBUNIT ALPHA, MITOCHONDRIAL"/>
    <property type="match status" value="1"/>
</dbReference>
<dbReference type="SUPFAM" id="SSF51735">
    <property type="entry name" value="NAD(P)-binding Rossmann-fold domains"/>
    <property type="match status" value="1"/>
</dbReference>
<sequence>MSKHWHLETDQHGTSWLHFDHADSPVNILSQEAFDELAEYLDELEALQPKGLIFISDKASGFIAGADVNSFRSGMRQREAEEHIHGVHELFARIESLDFPTLALIHGFCLGGGLELALSCNIRIAQDDPSTRLAFPEVRLGIFPGYGGTVRSIRRVGALPAMQMMLSGRGVSAHQAKKMGLVDQIAPQRQIKALASQLIRKAPKARRQTVLNRLANSLPGRMIAAPLLRRETAKHANNNHYPAPFALIDHWQKHGGDAGAMYRSEASEVSRLLIGSTAQNLIRVFFLQERLKSLGGKQDFHPRHVHVVGGGIMGGDIAAWCALKGMQVTLQDREAKFLTRAISRAHGLFSRKLRKPHLVNAAMDRLMPDPKGYGIAKADVAIEAIFEDIQAKQQLFKQLESEMRPDALLATNTSSIPLETISEVLNDPARLIGLHFFNPVAKMQLVEVVHGQQTSADLIHKGAAFVRCIDRLPLPVKSSPGFLVNRILMPYLLEAMKLIDEGVPAPVVDQAAVEFGMPMGPVELADAVGLDICLAVAEKLAPLFDLEIPNQLKQQVTAQHLGKKSGQGFYAYEKGRIRKQKVDSSYTPPEDLTDRMIFRLLNESVACLREGVIEDEDLLDAGVIFGTGFAPFRGGPMHTIHSGGLDTQRHQLELLEKRHGNQFHPDDGWAKLRGV</sequence>
<dbReference type="FunFam" id="3.40.50.720:FF:000009">
    <property type="entry name" value="Fatty oxidation complex, alpha subunit"/>
    <property type="match status" value="1"/>
</dbReference>
<dbReference type="Pfam" id="PF00725">
    <property type="entry name" value="3HCDH"/>
    <property type="match status" value="1"/>
</dbReference>
<feature type="domain" description="3-hydroxyacyl-CoA dehydrogenase C-terminal" evidence="14">
    <location>
        <begin position="481"/>
        <end position="572"/>
    </location>
</feature>
<dbReference type="GO" id="GO:0016509">
    <property type="term" value="F:long-chain (3S)-3-hydroxyacyl-CoA dehydrogenase (NAD+) activity"/>
    <property type="evidence" value="ECO:0007669"/>
    <property type="project" value="TreeGrafter"/>
</dbReference>
<evidence type="ECO:0000256" key="12">
    <source>
        <dbReference type="ARBA" id="ARBA00023268"/>
    </source>
</evidence>
<dbReference type="InterPro" id="IPR036291">
    <property type="entry name" value="NAD(P)-bd_dom_sf"/>
</dbReference>
<dbReference type="Pfam" id="PF02737">
    <property type="entry name" value="3HCDH_N"/>
    <property type="match status" value="1"/>
</dbReference>
<accession>A0A9E4KDY7</accession>
<evidence type="ECO:0000259" key="14">
    <source>
        <dbReference type="Pfam" id="PF00725"/>
    </source>
</evidence>
<comment type="pathway">
    <text evidence="1">Lipid metabolism; fatty acid beta-oxidation.</text>
</comment>
<dbReference type="Gene3D" id="1.10.1040.10">
    <property type="entry name" value="N-(1-d-carboxylethyl)-l-norvaline Dehydrogenase, domain 2"/>
    <property type="match status" value="2"/>
</dbReference>
<evidence type="ECO:0000256" key="7">
    <source>
        <dbReference type="ARBA" id="ARBA00022963"/>
    </source>
</evidence>
<keyword evidence="12" id="KW-0511">Multifunctional enzyme</keyword>
<dbReference type="EMBL" id="JAEPCM010000431">
    <property type="protein sequence ID" value="MCG7947132.1"/>
    <property type="molecule type" value="Genomic_DNA"/>
</dbReference>
<keyword evidence="10" id="KW-0443">Lipid metabolism</keyword>
<organism evidence="16 17">
    <name type="scientific">Candidatus Thiodiazotropha taylori</name>
    <dbReference type="NCBI Taxonomy" id="2792791"/>
    <lineage>
        <taxon>Bacteria</taxon>
        <taxon>Pseudomonadati</taxon>
        <taxon>Pseudomonadota</taxon>
        <taxon>Gammaproteobacteria</taxon>
        <taxon>Chromatiales</taxon>
        <taxon>Sedimenticolaceae</taxon>
        <taxon>Candidatus Thiodiazotropha</taxon>
    </lineage>
</organism>
<evidence type="ECO:0000256" key="11">
    <source>
        <dbReference type="ARBA" id="ARBA00023239"/>
    </source>
</evidence>
<name>A0A9E4KDY7_9GAMM</name>
<evidence type="ECO:0000256" key="13">
    <source>
        <dbReference type="ARBA" id="ARBA00049556"/>
    </source>
</evidence>
<comment type="similarity">
    <text evidence="3">In the N-terminal section; belongs to the enoyl-CoA hydratase/isomerase family.</text>
</comment>
<dbReference type="Pfam" id="PF00378">
    <property type="entry name" value="ECH_1"/>
    <property type="match status" value="1"/>
</dbReference>
<dbReference type="GO" id="GO:0070403">
    <property type="term" value="F:NAD+ binding"/>
    <property type="evidence" value="ECO:0007669"/>
    <property type="project" value="InterPro"/>
</dbReference>
<dbReference type="InterPro" id="IPR029045">
    <property type="entry name" value="ClpP/crotonase-like_dom_sf"/>
</dbReference>
<keyword evidence="7" id="KW-0442">Lipid degradation</keyword>
<dbReference type="PANTHER" id="PTHR43612">
    <property type="entry name" value="TRIFUNCTIONAL ENZYME SUBUNIT ALPHA"/>
    <property type="match status" value="1"/>
</dbReference>
<comment type="similarity">
    <text evidence="2">In the central section; belongs to the 3-hydroxyacyl-CoA dehydrogenase family.</text>
</comment>
<evidence type="ECO:0000256" key="10">
    <source>
        <dbReference type="ARBA" id="ARBA00023098"/>
    </source>
</evidence>
<dbReference type="AlphaFoldDB" id="A0A9E4KDY7"/>
<feature type="domain" description="3-hydroxyacyl-CoA dehydrogenase NAD binding" evidence="15">
    <location>
        <begin position="304"/>
        <end position="477"/>
    </location>
</feature>
<dbReference type="InterPro" id="IPR006108">
    <property type="entry name" value="3HC_DH_C"/>
</dbReference>
<dbReference type="InterPro" id="IPR013328">
    <property type="entry name" value="6PGD_dom2"/>
</dbReference>